<dbReference type="OrthoDB" id="287543at2"/>
<sequence length="110" mass="12083">MGRKSRFASKGLEFAYDRYVGKDKQKAEAFEAELANADVARKIYDLRTQANLTQGELAKLVGTSTSAISRLEDADYEGHSLAMLRRIAAALNKRVEIRFVSLKGATPSAS</sequence>
<protein>
    <submittedName>
        <fullName evidence="2">Helix-turn-helix domain-containing protein</fullName>
    </submittedName>
</protein>
<dbReference type="AlphaFoldDB" id="A0A432MF54"/>
<reference evidence="2 3" key="2">
    <citation type="submission" date="2019-01" db="EMBL/GenBank/DDBJ databases">
        <title>Tautonia sociabilis, a novel thermotolerant planctomycete of Isosphaeraceae family, isolated from a 4000 m deep subterranean habitat.</title>
        <authorList>
            <person name="Kovaleva O.L."/>
            <person name="Elcheninov A.G."/>
            <person name="Van Heerden E."/>
            <person name="Toshchakov S.V."/>
            <person name="Novikov A."/>
            <person name="Bonch-Osmolovskaya E.A."/>
            <person name="Kublanov I.V."/>
        </authorList>
    </citation>
    <scope>NUCLEOTIDE SEQUENCE [LARGE SCALE GENOMIC DNA]</scope>
    <source>
        <strain evidence="2 3">GM2012</strain>
    </source>
</reference>
<dbReference type="InterPro" id="IPR010982">
    <property type="entry name" value="Lambda_DNA-bd_dom_sf"/>
</dbReference>
<dbReference type="InterPro" id="IPR039554">
    <property type="entry name" value="HigA2-like_HTH"/>
</dbReference>
<comment type="caution">
    <text evidence="2">The sequence shown here is derived from an EMBL/GenBank/DDBJ whole genome shotgun (WGS) entry which is preliminary data.</text>
</comment>
<evidence type="ECO:0000313" key="3">
    <source>
        <dbReference type="Proteomes" id="UP000280296"/>
    </source>
</evidence>
<dbReference type="EMBL" id="RYZH01000049">
    <property type="protein sequence ID" value="RUL84374.1"/>
    <property type="molecule type" value="Genomic_DNA"/>
</dbReference>
<dbReference type="CDD" id="cd00093">
    <property type="entry name" value="HTH_XRE"/>
    <property type="match status" value="1"/>
</dbReference>
<proteinExistence type="predicted"/>
<accession>A0A432MF54</accession>
<organism evidence="2 3">
    <name type="scientific">Tautonia sociabilis</name>
    <dbReference type="NCBI Taxonomy" id="2080755"/>
    <lineage>
        <taxon>Bacteria</taxon>
        <taxon>Pseudomonadati</taxon>
        <taxon>Planctomycetota</taxon>
        <taxon>Planctomycetia</taxon>
        <taxon>Isosphaerales</taxon>
        <taxon>Isosphaeraceae</taxon>
        <taxon>Tautonia</taxon>
    </lineage>
</organism>
<reference evidence="2 3" key="1">
    <citation type="submission" date="2018-12" db="EMBL/GenBank/DDBJ databases">
        <authorList>
            <person name="Toschakov S.V."/>
        </authorList>
    </citation>
    <scope>NUCLEOTIDE SEQUENCE [LARGE SCALE GENOMIC DNA]</scope>
    <source>
        <strain evidence="2 3">GM2012</strain>
    </source>
</reference>
<dbReference type="Proteomes" id="UP000280296">
    <property type="component" value="Unassembled WGS sequence"/>
</dbReference>
<feature type="domain" description="HTH cro/C1-type" evidence="1">
    <location>
        <begin position="43"/>
        <end position="98"/>
    </location>
</feature>
<dbReference type="InterPro" id="IPR001387">
    <property type="entry name" value="Cro/C1-type_HTH"/>
</dbReference>
<dbReference type="Pfam" id="PF13744">
    <property type="entry name" value="HTH_37"/>
    <property type="match status" value="1"/>
</dbReference>
<dbReference type="SMART" id="SM00530">
    <property type="entry name" value="HTH_XRE"/>
    <property type="match status" value="1"/>
</dbReference>
<evidence type="ECO:0000259" key="1">
    <source>
        <dbReference type="PROSITE" id="PS50943"/>
    </source>
</evidence>
<gene>
    <name evidence="2" type="ORF">TsocGM_20390</name>
</gene>
<dbReference type="Gene3D" id="1.10.260.40">
    <property type="entry name" value="lambda repressor-like DNA-binding domains"/>
    <property type="match status" value="1"/>
</dbReference>
<dbReference type="GO" id="GO:0003677">
    <property type="term" value="F:DNA binding"/>
    <property type="evidence" value="ECO:0007669"/>
    <property type="project" value="InterPro"/>
</dbReference>
<name>A0A432MF54_9BACT</name>
<evidence type="ECO:0000313" key="2">
    <source>
        <dbReference type="EMBL" id="RUL84374.1"/>
    </source>
</evidence>
<dbReference type="PROSITE" id="PS50943">
    <property type="entry name" value="HTH_CROC1"/>
    <property type="match status" value="1"/>
</dbReference>
<dbReference type="SUPFAM" id="SSF47413">
    <property type="entry name" value="lambda repressor-like DNA-binding domains"/>
    <property type="match status" value="1"/>
</dbReference>
<dbReference type="RefSeq" id="WP_126727310.1">
    <property type="nucleotide sequence ID" value="NZ_RYZH01000049.1"/>
</dbReference>
<keyword evidence="3" id="KW-1185">Reference proteome</keyword>